<reference evidence="1 2" key="1">
    <citation type="submission" date="2016-09" db="EMBL/GenBank/DDBJ databases">
        <title>The draft genome of Dichanthelium oligosanthes: A C3 panicoid grass species.</title>
        <authorList>
            <person name="Studer A.J."/>
            <person name="Schnable J.C."/>
            <person name="Brutnell T.P."/>
        </authorList>
    </citation>
    <scope>NUCLEOTIDE SEQUENCE [LARGE SCALE GENOMIC DNA]</scope>
    <source>
        <strain evidence="2">cv. Kellogg 1175</strain>
        <tissue evidence="1">Leaf</tissue>
    </source>
</reference>
<keyword evidence="2" id="KW-1185">Reference proteome</keyword>
<protein>
    <submittedName>
        <fullName evidence="1">Uncharacterized protein</fullName>
    </submittedName>
</protein>
<comment type="caution">
    <text evidence="1">The sequence shown here is derived from an EMBL/GenBank/DDBJ whole genome shotgun (WGS) entry which is preliminary data.</text>
</comment>
<evidence type="ECO:0000313" key="1">
    <source>
        <dbReference type="EMBL" id="OEL25878.1"/>
    </source>
</evidence>
<accession>A0A1E5VL71</accession>
<dbReference type="AlphaFoldDB" id="A0A1E5VL71"/>
<proteinExistence type="predicted"/>
<gene>
    <name evidence="1" type="ORF">BAE44_0013103</name>
</gene>
<dbReference type="Proteomes" id="UP000095767">
    <property type="component" value="Unassembled WGS sequence"/>
</dbReference>
<dbReference type="EMBL" id="LWDX02036022">
    <property type="protein sequence ID" value="OEL25878.1"/>
    <property type="molecule type" value="Genomic_DNA"/>
</dbReference>
<sequence>MSRVQSALLLLKDRRVDPCVYNRYGHTSRSIVEDKVLKGEMDAYEMYLWKQLKQQEYKRCHKQQLPPVAPYPTRRDSSGKYFERIVETYTVTALLFN</sequence>
<evidence type="ECO:0000313" key="2">
    <source>
        <dbReference type="Proteomes" id="UP000095767"/>
    </source>
</evidence>
<dbReference type="STRING" id="888268.A0A1E5VL71"/>
<organism evidence="1 2">
    <name type="scientific">Dichanthelium oligosanthes</name>
    <dbReference type="NCBI Taxonomy" id="888268"/>
    <lineage>
        <taxon>Eukaryota</taxon>
        <taxon>Viridiplantae</taxon>
        <taxon>Streptophyta</taxon>
        <taxon>Embryophyta</taxon>
        <taxon>Tracheophyta</taxon>
        <taxon>Spermatophyta</taxon>
        <taxon>Magnoliopsida</taxon>
        <taxon>Liliopsida</taxon>
        <taxon>Poales</taxon>
        <taxon>Poaceae</taxon>
        <taxon>PACMAD clade</taxon>
        <taxon>Panicoideae</taxon>
        <taxon>Panicodae</taxon>
        <taxon>Paniceae</taxon>
        <taxon>Dichantheliinae</taxon>
        <taxon>Dichanthelium</taxon>
    </lineage>
</organism>
<name>A0A1E5VL71_9POAL</name>